<evidence type="ECO:0000259" key="13">
    <source>
        <dbReference type="Pfam" id="PF13802"/>
    </source>
</evidence>
<dbReference type="InterPro" id="IPR000322">
    <property type="entry name" value="Glyco_hydro_31_TIM"/>
</dbReference>
<dbReference type="Gene3D" id="3.20.20.80">
    <property type="entry name" value="Glycosidases"/>
    <property type="match status" value="1"/>
</dbReference>
<feature type="chain" id="PRO_5040311735" description="Glucosidase II subunit alpha" evidence="11">
    <location>
        <begin position="19"/>
        <end position="872"/>
    </location>
</feature>
<dbReference type="PANTHER" id="PTHR22762:SF54">
    <property type="entry name" value="BCDNA.GH04962"/>
    <property type="match status" value="1"/>
</dbReference>
<comment type="similarity">
    <text evidence="3 10">Belongs to the glycosyl hydrolase 31 family.</text>
</comment>
<dbReference type="InterPro" id="IPR011013">
    <property type="entry name" value="Gal_mutarotase_sf_dom"/>
</dbReference>
<feature type="domain" description="Glycoside hydrolase family 31 TIM barrel" evidence="12">
    <location>
        <begin position="306"/>
        <end position="650"/>
    </location>
</feature>
<evidence type="ECO:0000256" key="6">
    <source>
        <dbReference type="ARBA" id="ARBA00022824"/>
    </source>
</evidence>
<dbReference type="InterPro" id="IPR048395">
    <property type="entry name" value="Glyco_hydro_31_C"/>
</dbReference>
<dbReference type="PANTHER" id="PTHR22762">
    <property type="entry name" value="ALPHA-GLUCOSIDASE"/>
    <property type="match status" value="1"/>
</dbReference>
<evidence type="ECO:0000259" key="12">
    <source>
        <dbReference type="Pfam" id="PF01055"/>
    </source>
</evidence>
<reference evidence="15" key="1">
    <citation type="submission" date="2022-03" db="EMBL/GenBank/DDBJ databases">
        <authorList>
            <person name="Sayadi A."/>
        </authorList>
    </citation>
    <scope>NUCLEOTIDE SEQUENCE</scope>
</reference>
<gene>
    <name evidence="15" type="ORF">ACAOBT_LOCUS6032</name>
</gene>
<dbReference type="AlphaFoldDB" id="A0A9P0K0F2"/>
<keyword evidence="8 10" id="KW-0326">Glycosidase</keyword>
<dbReference type="GO" id="GO:0005783">
    <property type="term" value="C:endoplasmic reticulum"/>
    <property type="evidence" value="ECO:0007669"/>
    <property type="project" value="UniProtKB-SubCell"/>
</dbReference>
<feature type="domain" description="Glycosyl hydrolase family 31 C-terminal" evidence="14">
    <location>
        <begin position="658"/>
        <end position="745"/>
    </location>
</feature>
<accession>A0A9P0K0F2</accession>
<dbReference type="InterPro" id="IPR013780">
    <property type="entry name" value="Glyco_hydro_b"/>
</dbReference>
<evidence type="ECO:0000259" key="14">
    <source>
        <dbReference type="Pfam" id="PF21365"/>
    </source>
</evidence>
<evidence type="ECO:0000256" key="11">
    <source>
        <dbReference type="SAM" id="SignalP"/>
    </source>
</evidence>
<dbReference type="Gene3D" id="2.60.40.1760">
    <property type="entry name" value="glycosyl hydrolase (family 31)"/>
    <property type="match status" value="1"/>
</dbReference>
<dbReference type="CDD" id="cd06603">
    <property type="entry name" value="GH31_GANC_GANAB_alpha"/>
    <property type="match status" value="1"/>
</dbReference>
<evidence type="ECO:0000313" key="16">
    <source>
        <dbReference type="Proteomes" id="UP001152888"/>
    </source>
</evidence>
<dbReference type="PROSITE" id="PS00129">
    <property type="entry name" value="GLYCOSYL_HYDROL_F31_1"/>
    <property type="match status" value="1"/>
</dbReference>
<evidence type="ECO:0000256" key="1">
    <source>
        <dbReference type="ARBA" id="ARBA00004240"/>
    </source>
</evidence>
<name>A0A9P0K0F2_ACAOB</name>
<evidence type="ECO:0000256" key="9">
    <source>
        <dbReference type="ARBA" id="ARBA00042895"/>
    </source>
</evidence>
<keyword evidence="6" id="KW-0256">Endoplasmic reticulum</keyword>
<comment type="pathway">
    <text evidence="2">Glycan metabolism; N-glycan metabolism.</text>
</comment>
<comment type="caution">
    <text evidence="15">The sequence shown here is derived from an EMBL/GenBank/DDBJ whole genome shotgun (WGS) entry which is preliminary data.</text>
</comment>
<dbReference type="Pfam" id="PF21365">
    <property type="entry name" value="Glyco_hydro_31_3rd"/>
    <property type="match status" value="1"/>
</dbReference>
<evidence type="ECO:0000256" key="7">
    <source>
        <dbReference type="ARBA" id="ARBA00023180"/>
    </source>
</evidence>
<dbReference type="InterPro" id="IPR017853">
    <property type="entry name" value="GH"/>
</dbReference>
<evidence type="ECO:0000256" key="5">
    <source>
        <dbReference type="ARBA" id="ARBA00022801"/>
    </source>
</evidence>
<proteinExistence type="inferred from homology"/>
<keyword evidence="7" id="KW-0325">Glycoprotein</keyword>
<dbReference type="Pfam" id="PF01055">
    <property type="entry name" value="Glyco_hydro_31_2nd"/>
    <property type="match status" value="1"/>
</dbReference>
<dbReference type="InterPro" id="IPR030458">
    <property type="entry name" value="Glyco_hydro_31_AS"/>
</dbReference>
<feature type="signal peptide" evidence="11">
    <location>
        <begin position="1"/>
        <end position="18"/>
    </location>
</feature>
<dbReference type="GO" id="GO:0090599">
    <property type="term" value="F:alpha-glucosidase activity"/>
    <property type="evidence" value="ECO:0007669"/>
    <property type="project" value="TreeGrafter"/>
</dbReference>
<evidence type="ECO:0000256" key="2">
    <source>
        <dbReference type="ARBA" id="ARBA00004833"/>
    </source>
</evidence>
<protein>
    <recommendedName>
        <fullName evidence="9">Glucosidase II subunit alpha</fullName>
    </recommendedName>
</protein>
<dbReference type="InterPro" id="IPR025887">
    <property type="entry name" value="Glyco_hydro_31_N_dom"/>
</dbReference>
<dbReference type="GO" id="GO:0006491">
    <property type="term" value="P:N-glycan processing"/>
    <property type="evidence" value="ECO:0007669"/>
    <property type="project" value="TreeGrafter"/>
</dbReference>
<evidence type="ECO:0000256" key="10">
    <source>
        <dbReference type="RuleBase" id="RU361185"/>
    </source>
</evidence>
<evidence type="ECO:0000313" key="15">
    <source>
        <dbReference type="EMBL" id="CAH1964833.1"/>
    </source>
</evidence>
<dbReference type="OrthoDB" id="3237269at2759"/>
<dbReference type="SUPFAM" id="SSF51445">
    <property type="entry name" value="(Trans)glycosidases"/>
    <property type="match status" value="1"/>
</dbReference>
<comment type="subcellular location">
    <subcellularLocation>
        <location evidence="1">Endoplasmic reticulum</location>
    </subcellularLocation>
</comment>
<dbReference type="CDD" id="cd14752">
    <property type="entry name" value="GH31_N"/>
    <property type="match status" value="1"/>
</dbReference>
<dbReference type="Gene3D" id="2.60.40.1180">
    <property type="entry name" value="Golgi alpha-mannosidase II"/>
    <property type="match status" value="2"/>
</dbReference>
<keyword evidence="5 10" id="KW-0378">Hydrolase</keyword>
<dbReference type="GO" id="GO:0005975">
    <property type="term" value="P:carbohydrate metabolic process"/>
    <property type="evidence" value="ECO:0007669"/>
    <property type="project" value="InterPro"/>
</dbReference>
<keyword evidence="4 11" id="KW-0732">Signal</keyword>
<evidence type="ECO:0000256" key="4">
    <source>
        <dbReference type="ARBA" id="ARBA00022729"/>
    </source>
</evidence>
<organism evidence="15 16">
    <name type="scientific">Acanthoscelides obtectus</name>
    <name type="common">Bean weevil</name>
    <name type="synonym">Bruchus obtectus</name>
    <dbReference type="NCBI Taxonomy" id="200917"/>
    <lineage>
        <taxon>Eukaryota</taxon>
        <taxon>Metazoa</taxon>
        <taxon>Ecdysozoa</taxon>
        <taxon>Arthropoda</taxon>
        <taxon>Hexapoda</taxon>
        <taxon>Insecta</taxon>
        <taxon>Pterygota</taxon>
        <taxon>Neoptera</taxon>
        <taxon>Endopterygota</taxon>
        <taxon>Coleoptera</taxon>
        <taxon>Polyphaga</taxon>
        <taxon>Cucujiformia</taxon>
        <taxon>Chrysomeloidea</taxon>
        <taxon>Chrysomelidae</taxon>
        <taxon>Bruchinae</taxon>
        <taxon>Bruchini</taxon>
        <taxon>Acanthoscelides</taxon>
    </lineage>
</organism>
<feature type="domain" description="Glycoside hydrolase family 31 N-terminal" evidence="13">
    <location>
        <begin position="72"/>
        <end position="261"/>
    </location>
</feature>
<dbReference type="GO" id="GO:0030246">
    <property type="term" value="F:carbohydrate binding"/>
    <property type="evidence" value="ECO:0007669"/>
    <property type="project" value="InterPro"/>
</dbReference>
<dbReference type="EMBL" id="CAKOFQ010006720">
    <property type="protein sequence ID" value="CAH1964833.1"/>
    <property type="molecule type" value="Genomic_DNA"/>
</dbReference>
<dbReference type="SUPFAM" id="SSF74650">
    <property type="entry name" value="Galactose mutarotase-like"/>
    <property type="match status" value="1"/>
</dbReference>
<evidence type="ECO:0000256" key="8">
    <source>
        <dbReference type="ARBA" id="ARBA00023295"/>
    </source>
</evidence>
<dbReference type="Proteomes" id="UP001152888">
    <property type="component" value="Unassembled WGS sequence"/>
</dbReference>
<keyword evidence="16" id="KW-1185">Reference proteome</keyword>
<dbReference type="SUPFAM" id="SSF51011">
    <property type="entry name" value="Glycosyl hydrolase domain"/>
    <property type="match status" value="1"/>
</dbReference>
<sequence length="872" mass="100286">MLLRWYIILGVLAAFTIAADHTLFKTCEKVGVCQRLRNTTANELFKIENLKPTTAGNVTNTWQLSRGTDKFTLTIELLNNAKVRFQLKEEGSKRYELKDVLDENQPQPIKVKVEPSQDEKKTTITPDPSTKEQHSIVIYKEPLKVAFLYNEKELVVLDSTNLVMEYKNGKFDEKDVEIKDIGFNVIFSDALKLYGLHHHAYNLELPDTSDMEPFRLRNSDTANFEANSPMALYGSVPVIYGHSNSSTTGIFLHNAAEQWVDIRYTKDGSPSAHFMVDSGSFDLFVMLGPNIENVVQQFTDLTGKAQMPQLWTLGYHQCRWSYFTREEVLGVVKNMNEGGFPLDAIWLDIDYTDGKKYFTWSDKFTGTDGKGVETMLETLKGKNKKLVTIIDPHIKVDEKYPVYKEGKDGNYFVKEKDGKKDFVGECWPGNSSYVDFLNPAARTYYANHYSDREFHQGYPEVLAGIWNDMNEPSVFDPHHEWTMPFDNKHKSTNDGEAEIEHRDIHNIYGFLHTMSTHEGLMKRDNNATRPFILTRSHFAGSQRYAAMWTGDNTPDWDHLKNSYSECMLSNLVGLVFCGADIPGFFKTVPKPTDQFVYRAYQAGIWLPFFRGHASNDTESREPYSYGGKPRDLIRNAIKMRYRHIPTWYQLFYEHTQTGAPVIRPLFYEFPGEIEHNDHIMIGRGILARPVFDEDVKEVTVHLPGKDEKWYRIDGNSVQAYNGDQEVTINVEKGESPAFYRGGSIIVTRDRDVMSTEDGKRLPVTVYVNLNKDLKATGKLYNDDGVSFEYKNNKKLYVKLSFTEEHMLQVEPIGEQKHDGLEVVIEKIVVNDWNRTHVSTHHQADVGGNFLSHINIIHALRNNENKMIYKLRR</sequence>
<evidence type="ECO:0000256" key="3">
    <source>
        <dbReference type="ARBA" id="ARBA00007806"/>
    </source>
</evidence>
<dbReference type="Pfam" id="PF13802">
    <property type="entry name" value="Gal_mutarotas_2"/>
    <property type="match status" value="1"/>
</dbReference>